<proteinExistence type="predicted"/>
<evidence type="ECO:0000313" key="1">
    <source>
        <dbReference type="EMBL" id="CDM61105.1"/>
    </source>
</evidence>
<dbReference type="Proteomes" id="UP000019443">
    <property type="component" value="Plasmid pLPU83c"/>
</dbReference>
<reference evidence="1" key="1">
    <citation type="submission" date="2013-11" db="EMBL/GenBank/DDBJ databases">
        <title>Draft genome sequence of the broad-host-range Rhizobium sp. LPU83 strain, a member of the low-genetic diversity Oregon-like Rhizobium sp. group.</title>
        <authorList>
            <person name="Wibberg D."/>
            <person name="Puehler A."/>
            <person name="Schlueter A."/>
        </authorList>
    </citation>
    <scope>NUCLEOTIDE SEQUENCE [LARGE SCALE GENOMIC DNA]</scope>
    <source>
        <strain evidence="1">LPU83</strain>
        <plasmid evidence="1">pLPU83c</plasmid>
    </source>
</reference>
<sequence length="62" mass="7054">MDHTRAGIMRKKASYLVFKAPTKLLTFDDRIEARELSLPKLIPLLESLTVEHKHVMHSVGLA</sequence>
<dbReference type="EMBL" id="HG916854">
    <property type="protein sequence ID" value="CDM61105.1"/>
    <property type="molecule type" value="Genomic_DNA"/>
</dbReference>
<evidence type="ECO:0000313" key="2">
    <source>
        <dbReference type="Proteomes" id="UP000019443"/>
    </source>
</evidence>
<accession>W6RLI0</accession>
<dbReference type="HOGENOM" id="CLU_2901185_0_0_5"/>
<organism evidence="1 2">
    <name type="scientific">Rhizobium favelukesii</name>
    <dbReference type="NCBI Taxonomy" id="348824"/>
    <lineage>
        <taxon>Bacteria</taxon>
        <taxon>Pseudomonadati</taxon>
        <taxon>Pseudomonadota</taxon>
        <taxon>Alphaproteobacteria</taxon>
        <taxon>Hyphomicrobiales</taxon>
        <taxon>Rhizobiaceae</taxon>
        <taxon>Rhizobium/Agrobacterium group</taxon>
        <taxon>Rhizobium</taxon>
    </lineage>
</organism>
<dbReference type="AlphaFoldDB" id="W6RLI0"/>
<dbReference type="PATRIC" id="fig|348824.6.peg.5286"/>
<geneLocation type="plasmid" evidence="1 2">
    <name>pLPU83c</name>
</geneLocation>
<gene>
    <name evidence="1" type="ORF">LPU83_pLPU83c_0543</name>
</gene>
<protein>
    <submittedName>
        <fullName evidence="1">Uncharacterized protein</fullName>
    </submittedName>
</protein>
<name>W6RLI0_9HYPH</name>
<dbReference type="KEGG" id="rhl:LPU83_pLPU83c_0543"/>
<keyword evidence="2" id="KW-1185">Reference proteome</keyword>
<keyword evidence="1" id="KW-0614">Plasmid</keyword>